<evidence type="ECO:0000313" key="12">
    <source>
        <dbReference type="Proteomes" id="UP000823046"/>
    </source>
</evidence>
<keyword evidence="5" id="KW-0677">Repeat</keyword>
<evidence type="ECO:0000256" key="8">
    <source>
        <dbReference type="PROSITE-ProRule" id="PRU00103"/>
    </source>
</evidence>
<keyword evidence="6" id="KW-0653">Protein transport</keyword>
<evidence type="ECO:0000256" key="4">
    <source>
        <dbReference type="ARBA" id="ARBA00022490"/>
    </source>
</evidence>
<dbReference type="Pfam" id="PF02985">
    <property type="entry name" value="HEAT"/>
    <property type="match status" value="1"/>
</dbReference>
<evidence type="ECO:0000259" key="10">
    <source>
        <dbReference type="Pfam" id="PF25780"/>
    </source>
</evidence>
<comment type="caution">
    <text evidence="11">The sequence shown here is derived from an EMBL/GenBank/DDBJ whole genome shotgun (WGS) entry which is preliminary data.</text>
</comment>
<dbReference type="InterPro" id="IPR021133">
    <property type="entry name" value="HEAT_type_2"/>
</dbReference>
<dbReference type="InterPro" id="IPR057546">
    <property type="entry name" value="HEAT_GCN1"/>
</dbReference>
<dbReference type="Pfam" id="PF18808">
    <property type="entry name" value="Importin_rep_4"/>
    <property type="match status" value="1"/>
</dbReference>
<protein>
    <submittedName>
        <fullName evidence="11">HEAT repeat-containing protein</fullName>
    </submittedName>
</protein>
<dbReference type="Gene3D" id="1.25.10.10">
    <property type="entry name" value="Leucine-rich Repeat Variant"/>
    <property type="match status" value="1"/>
</dbReference>
<evidence type="ECO:0000256" key="6">
    <source>
        <dbReference type="ARBA" id="ARBA00022927"/>
    </source>
</evidence>
<evidence type="ECO:0000259" key="9">
    <source>
        <dbReference type="Pfam" id="PF23271"/>
    </source>
</evidence>
<keyword evidence="3" id="KW-0813">Transport</keyword>
<organism evidence="11 12">
    <name type="scientific">Cardiosporidium cionae</name>
    <dbReference type="NCBI Taxonomy" id="476202"/>
    <lineage>
        <taxon>Eukaryota</taxon>
        <taxon>Sar</taxon>
        <taxon>Alveolata</taxon>
        <taxon>Apicomplexa</taxon>
        <taxon>Aconoidasida</taxon>
        <taxon>Nephromycida</taxon>
        <taxon>Cardiosporidium</taxon>
    </lineage>
</organism>
<keyword evidence="4" id="KW-0963">Cytoplasm</keyword>
<dbReference type="InterPro" id="IPR040122">
    <property type="entry name" value="Importin_beta"/>
</dbReference>
<feature type="repeat" description="HEAT" evidence="8">
    <location>
        <begin position="453"/>
        <end position="491"/>
    </location>
</feature>
<evidence type="ECO:0000256" key="3">
    <source>
        <dbReference type="ARBA" id="ARBA00022448"/>
    </source>
</evidence>
<keyword evidence="7" id="KW-0539">Nucleus</keyword>
<dbReference type="InterPro" id="IPR041389">
    <property type="entry name" value="Importin_rep_6"/>
</dbReference>
<proteinExistence type="predicted"/>
<dbReference type="SUPFAM" id="SSF48371">
    <property type="entry name" value="ARM repeat"/>
    <property type="match status" value="2"/>
</dbReference>
<dbReference type="EMBL" id="JADAQX010000094">
    <property type="protein sequence ID" value="KAF8822042.1"/>
    <property type="molecule type" value="Genomic_DNA"/>
</dbReference>
<evidence type="ECO:0000256" key="7">
    <source>
        <dbReference type="ARBA" id="ARBA00023242"/>
    </source>
</evidence>
<dbReference type="InterPro" id="IPR041653">
    <property type="entry name" value="Importin_rep_4"/>
</dbReference>
<reference evidence="11 12" key="1">
    <citation type="journal article" date="2020" name="bioRxiv">
        <title>Metabolic contributions of an alphaproteobacterial endosymbiont in the apicomplexan Cardiosporidium cionae.</title>
        <authorList>
            <person name="Hunter E.S."/>
            <person name="Paight C.J."/>
            <person name="Lane C.E."/>
        </authorList>
    </citation>
    <scope>NUCLEOTIDE SEQUENCE [LARGE SCALE GENOMIC DNA]</scope>
    <source>
        <strain evidence="11">ESH_2018</strain>
    </source>
</reference>
<dbReference type="Pfam" id="PF18829">
    <property type="entry name" value="Importin_rep_6"/>
    <property type="match status" value="1"/>
</dbReference>
<dbReference type="InterPro" id="IPR000357">
    <property type="entry name" value="HEAT"/>
</dbReference>
<keyword evidence="12" id="KW-1185">Reference proteome</keyword>
<evidence type="ECO:0000256" key="5">
    <source>
        <dbReference type="ARBA" id="ARBA00022737"/>
    </source>
</evidence>
<feature type="domain" description="IPO4/5-like TPR repeats" evidence="10">
    <location>
        <begin position="109"/>
        <end position="258"/>
    </location>
</feature>
<dbReference type="InterPro" id="IPR057672">
    <property type="entry name" value="TPR_IPO4/5"/>
</dbReference>
<feature type="domain" description="Stalled ribosome sensor GCN1-like HEAT repeats region" evidence="9">
    <location>
        <begin position="405"/>
        <end position="498"/>
    </location>
</feature>
<dbReference type="Proteomes" id="UP000823046">
    <property type="component" value="Unassembled WGS sequence"/>
</dbReference>
<comment type="subcellular location">
    <subcellularLocation>
        <location evidence="2">Cytoplasm</location>
    </subcellularLocation>
    <subcellularLocation>
        <location evidence="1">Nucleus</location>
    </subcellularLocation>
</comment>
<evidence type="ECO:0000256" key="1">
    <source>
        <dbReference type="ARBA" id="ARBA00004123"/>
    </source>
</evidence>
<dbReference type="InterPro" id="IPR011989">
    <property type="entry name" value="ARM-like"/>
</dbReference>
<dbReference type="Pfam" id="PF25780">
    <property type="entry name" value="TPR_IPO5"/>
    <property type="match status" value="1"/>
</dbReference>
<dbReference type="PROSITE" id="PS50077">
    <property type="entry name" value="HEAT_REPEAT"/>
    <property type="match status" value="1"/>
</dbReference>
<evidence type="ECO:0000313" key="11">
    <source>
        <dbReference type="EMBL" id="KAF8822042.1"/>
    </source>
</evidence>
<sequence>MVTQRRMDYPTFLKVLEGFTSPDNPQRNAAVDMFDQFKASQPEIAVQMILQCLKTDAAAELRLQCATLIRNIFRGFFLQKPDDNLWDSLSDPIRRHIKGELLACVNAEQNNLTRTNLCDAISDLALKLVPQAEWTDLNAKLFEMLSSSASSHQKSALKILGQLSMVLYAELSMNSADVAAITARCMCSSDMSVRYECLGFITNIVENGEKKVFRHLMNTVPAIMDTLVSMCEADHENSKQYLHFLVRIAEADSLFFKTDGKIVCQRLCSIIMKESFDEEVRALAVEVLLCIAENKPKLAMKIPGFIDSCVDILMALMLDIRDEKYANWLETGNEVDDSYERFYHIGEEGLDRLAKAFKEEENAKVIEVIFARLGQFLNHSEWYYCFAGIMAISQTAEYLPADQLEEHLENIMSVLLLKLKDDDCRVRFAACEAIGQVSLDHKPFVQETYHKEVLPSLLDAMNDSSARVQSHAMAAFINFTEEVTKSFLQPYVHCLMQQLIPRISLHTPHLVREQAVTAIAVTAAVIEEDFMEFYSTVMPSIMKIVEKCTEKGDRTCRGRAIECISIVGLSVGPERFMLDSQPAMNALLQIARGGFEDDDPVKEFIQLAMGRMCRVMKEQFVPYLPQILPSLLQVLSVQPNEVSEQDAENEDEDMTMVLLSDKAFALKTSLLEDQKRALELIKTFCEVLVEHFQDHIQSCISVILPLLSYLLSDDIKQKALNAMAELIIATRKITEQSKSNKGMLHAMICSTAEHVFKNLDEANSEGDFVEDASIMVAEASGLNECLMGAGPNVLPDAMVKVYVQKVFYLLKQSSERRALCETNRHEPDLDEDDVDLINREDQEEQLLRSTLLEILGTLMKHHTHEFLSTSASICIEFVQKNLEPNCPPEDKALAVYVCDDVFEHCGELGIPLWNGFLSKILDCLNDDDPRVRQAASYGIAQACKIQAFAAYANDAAIRLLAAARKSYHRNCDDNTAAADNAIAALGDCVRLHFMTVEDGMKYLNAWLEYLPLKEDEEEGVRVHGDLMELVMKNDVTVLGEENRNLQRIVEIFVEIYCTDFSESTLDEKIRVLFQQLGESRISSLLPHLSKKQKKQFERIGRDLQRGIQAVS</sequence>
<accession>A0ABQ7JDD8</accession>
<dbReference type="PANTHER" id="PTHR10527">
    <property type="entry name" value="IMPORTIN BETA"/>
    <property type="match status" value="1"/>
</dbReference>
<name>A0ABQ7JDD8_9APIC</name>
<dbReference type="InterPro" id="IPR016024">
    <property type="entry name" value="ARM-type_fold"/>
</dbReference>
<gene>
    <name evidence="11" type="ORF">IE077_001172</name>
</gene>
<evidence type="ECO:0000256" key="2">
    <source>
        <dbReference type="ARBA" id="ARBA00004496"/>
    </source>
</evidence>
<dbReference type="Pfam" id="PF23271">
    <property type="entry name" value="HEAT_GCN1"/>
    <property type="match status" value="1"/>
</dbReference>